<dbReference type="EMBL" id="JAHZIK010000691">
    <property type="protein sequence ID" value="MBW7456883.1"/>
    <property type="molecule type" value="Genomic_DNA"/>
</dbReference>
<feature type="transmembrane region" description="Helical" evidence="7">
    <location>
        <begin position="201"/>
        <end position="226"/>
    </location>
</feature>
<dbReference type="Gene3D" id="1.10.3720.10">
    <property type="entry name" value="MetI-like"/>
    <property type="match status" value="1"/>
</dbReference>
<dbReference type="SUPFAM" id="SSF161098">
    <property type="entry name" value="MetI-like"/>
    <property type="match status" value="1"/>
</dbReference>
<name>A0ABS7C7M8_9BACL</name>
<feature type="transmembrane region" description="Helical" evidence="7">
    <location>
        <begin position="280"/>
        <end position="299"/>
    </location>
</feature>
<keyword evidence="2 7" id="KW-0813">Transport</keyword>
<dbReference type="PANTHER" id="PTHR43744:SF9">
    <property type="entry name" value="POLYGALACTURONAN_RHAMNOGALACTURONAN TRANSPORT SYSTEM PERMEASE PROTEIN YTCP"/>
    <property type="match status" value="1"/>
</dbReference>
<feature type="transmembrane region" description="Helical" evidence="7">
    <location>
        <begin position="92"/>
        <end position="115"/>
    </location>
</feature>
<dbReference type="Pfam" id="PF00528">
    <property type="entry name" value="BPD_transp_1"/>
    <property type="match status" value="1"/>
</dbReference>
<organism evidence="9 10">
    <name type="scientific">Paenibacillus sepulcri</name>
    <dbReference type="NCBI Taxonomy" id="359917"/>
    <lineage>
        <taxon>Bacteria</taxon>
        <taxon>Bacillati</taxon>
        <taxon>Bacillota</taxon>
        <taxon>Bacilli</taxon>
        <taxon>Bacillales</taxon>
        <taxon>Paenibacillaceae</taxon>
        <taxon>Paenibacillus</taxon>
    </lineage>
</organism>
<dbReference type="PROSITE" id="PS50928">
    <property type="entry name" value="ABC_TM1"/>
    <property type="match status" value="1"/>
</dbReference>
<evidence type="ECO:0000256" key="7">
    <source>
        <dbReference type="RuleBase" id="RU363032"/>
    </source>
</evidence>
<feature type="transmembrane region" description="Helical" evidence="7">
    <location>
        <begin position="127"/>
        <end position="147"/>
    </location>
</feature>
<evidence type="ECO:0000313" key="9">
    <source>
        <dbReference type="EMBL" id="MBW7456883.1"/>
    </source>
</evidence>
<dbReference type="InterPro" id="IPR035906">
    <property type="entry name" value="MetI-like_sf"/>
</dbReference>
<keyword evidence="10" id="KW-1185">Reference proteome</keyword>
<comment type="similarity">
    <text evidence="7">Belongs to the binding-protein-dependent transport system permease family.</text>
</comment>
<protein>
    <submittedName>
        <fullName evidence="9">ABC transporter permease subunit</fullName>
    </submittedName>
</protein>
<dbReference type="Proteomes" id="UP001519887">
    <property type="component" value="Unassembled WGS sequence"/>
</dbReference>
<sequence length="314" mass="35124">MSTNSHEAAGRVNESQSYNYSNKISTGSNVALNVMFWLISLACLFPLLLVVSVSFTDERSIVEFGYNIIPKDFTLYAYEYLFKDAEKIVRGYGISILVTVIGTVISLIVTSLFAYPISRKDMPYRNFLAFFVFFTMLFHGGLVPWYLTYSAAGLKDTLAALIIPLLVAPFNIIIMRIFFMNTIPDSLIESAKIDGAGEFRIYARIILPLSLPVMATIGLFQTLAYWNDWYTSMVFINDDKLVSLQYLMYKVITQIQYLNSGMVDASVAGGELAKVPTETVRMAMAIIGIGPIIFVYPFLQKYFVKGLTVGAVKG</sequence>
<keyword evidence="5 7" id="KW-1133">Transmembrane helix</keyword>
<evidence type="ECO:0000259" key="8">
    <source>
        <dbReference type="PROSITE" id="PS50928"/>
    </source>
</evidence>
<dbReference type="InterPro" id="IPR000515">
    <property type="entry name" value="MetI-like"/>
</dbReference>
<evidence type="ECO:0000313" key="10">
    <source>
        <dbReference type="Proteomes" id="UP001519887"/>
    </source>
</evidence>
<feature type="domain" description="ABC transmembrane type-1" evidence="8">
    <location>
        <begin position="92"/>
        <end position="284"/>
    </location>
</feature>
<dbReference type="RefSeq" id="WP_210046462.1">
    <property type="nucleotide sequence ID" value="NZ_JBHLVU010000014.1"/>
</dbReference>
<comment type="caution">
    <text evidence="9">The sequence shown here is derived from an EMBL/GenBank/DDBJ whole genome shotgun (WGS) entry which is preliminary data.</text>
</comment>
<feature type="transmembrane region" description="Helical" evidence="7">
    <location>
        <begin position="159"/>
        <end position="180"/>
    </location>
</feature>
<evidence type="ECO:0000256" key="1">
    <source>
        <dbReference type="ARBA" id="ARBA00004651"/>
    </source>
</evidence>
<dbReference type="CDD" id="cd06261">
    <property type="entry name" value="TM_PBP2"/>
    <property type="match status" value="1"/>
</dbReference>
<evidence type="ECO:0000256" key="3">
    <source>
        <dbReference type="ARBA" id="ARBA00022475"/>
    </source>
</evidence>
<accession>A0ABS7C7M8</accession>
<evidence type="ECO:0000256" key="4">
    <source>
        <dbReference type="ARBA" id="ARBA00022692"/>
    </source>
</evidence>
<evidence type="ECO:0000256" key="5">
    <source>
        <dbReference type="ARBA" id="ARBA00022989"/>
    </source>
</evidence>
<keyword evidence="6 7" id="KW-0472">Membrane</keyword>
<dbReference type="PANTHER" id="PTHR43744">
    <property type="entry name" value="ABC TRANSPORTER PERMEASE PROTEIN MG189-RELATED-RELATED"/>
    <property type="match status" value="1"/>
</dbReference>
<feature type="transmembrane region" description="Helical" evidence="7">
    <location>
        <begin position="30"/>
        <end position="55"/>
    </location>
</feature>
<evidence type="ECO:0000256" key="2">
    <source>
        <dbReference type="ARBA" id="ARBA00022448"/>
    </source>
</evidence>
<comment type="subcellular location">
    <subcellularLocation>
        <location evidence="1 7">Cell membrane</location>
        <topology evidence="1 7">Multi-pass membrane protein</topology>
    </subcellularLocation>
</comment>
<keyword evidence="4 7" id="KW-0812">Transmembrane</keyword>
<reference evidence="9 10" key="1">
    <citation type="submission" date="2021-07" db="EMBL/GenBank/DDBJ databases">
        <title>Paenibacillus radiodurans sp. nov., isolated from the southeastern edge of Tengger Desert.</title>
        <authorList>
            <person name="Zhang G."/>
        </authorList>
    </citation>
    <scope>NUCLEOTIDE SEQUENCE [LARGE SCALE GENOMIC DNA]</scope>
    <source>
        <strain evidence="9 10">CCM 7311</strain>
    </source>
</reference>
<keyword evidence="3" id="KW-1003">Cell membrane</keyword>
<evidence type="ECO:0000256" key="6">
    <source>
        <dbReference type="ARBA" id="ARBA00023136"/>
    </source>
</evidence>
<gene>
    <name evidence="9" type="ORF">K0U00_22875</name>
</gene>
<proteinExistence type="inferred from homology"/>